<comment type="caution">
    <text evidence="24">The sequence shown here is derived from an EMBL/GenBank/DDBJ whole genome shotgun (WGS) entry which is preliminary data.</text>
</comment>
<organism evidence="24 25">
    <name type="scientific">Musa balbisiana</name>
    <name type="common">Banana</name>
    <dbReference type="NCBI Taxonomy" id="52838"/>
    <lineage>
        <taxon>Eukaryota</taxon>
        <taxon>Viridiplantae</taxon>
        <taxon>Streptophyta</taxon>
        <taxon>Embryophyta</taxon>
        <taxon>Tracheophyta</taxon>
        <taxon>Spermatophyta</taxon>
        <taxon>Magnoliopsida</taxon>
        <taxon>Liliopsida</taxon>
        <taxon>Zingiberales</taxon>
        <taxon>Musaceae</taxon>
        <taxon>Musa</taxon>
    </lineage>
</organism>
<evidence type="ECO:0000256" key="10">
    <source>
        <dbReference type="ARBA" id="ARBA00022692"/>
    </source>
</evidence>
<evidence type="ECO:0000256" key="20">
    <source>
        <dbReference type="ARBA" id="ARBA00048679"/>
    </source>
</evidence>
<keyword evidence="10 22" id="KW-0812">Transmembrane</keyword>
<reference evidence="24 25" key="1">
    <citation type="journal article" date="2019" name="Nat. Plants">
        <title>Genome sequencing of Musa balbisiana reveals subgenome evolution and function divergence in polyploid bananas.</title>
        <authorList>
            <person name="Yao X."/>
        </authorList>
    </citation>
    <scope>NUCLEOTIDE SEQUENCE [LARGE SCALE GENOMIC DNA]</scope>
    <source>
        <strain evidence="25">cv. DH-PKW</strain>
        <tissue evidence="24">Leaves</tissue>
    </source>
</reference>
<dbReference type="AlphaFoldDB" id="A0A4S8IUH3"/>
<evidence type="ECO:0000256" key="9">
    <source>
        <dbReference type="ARBA" id="ARBA00022679"/>
    </source>
</evidence>
<feature type="binding site" evidence="21">
    <location>
        <position position="604"/>
    </location>
    <ligand>
        <name>ATP</name>
        <dbReference type="ChEBI" id="CHEBI:30616"/>
    </ligand>
</feature>
<dbReference type="Gene3D" id="3.30.200.20">
    <property type="entry name" value="Phosphorylase Kinase, domain 1"/>
    <property type="match status" value="1"/>
</dbReference>
<keyword evidence="18" id="KW-0325">Glycoprotein</keyword>
<gene>
    <name evidence="24" type="ORF">C4D60_Mb10t03730</name>
</gene>
<keyword evidence="14" id="KW-0418">Kinase</keyword>
<dbReference type="Proteomes" id="UP000317650">
    <property type="component" value="Chromosome 10"/>
</dbReference>
<evidence type="ECO:0000256" key="15">
    <source>
        <dbReference type="ARBA" id="ARBA00022840"/>
    </source>
</evidence>
<keyword evidence="25" id="KW-1185">Reference proteome</keyword>
<evidence type="ECO:0000256" key="19">
    <source>
        <dbReference type="ARBA" id="ARBA00047899"/>
    </source>
</evidence>
<evidence type="ECO:0000256" key="4">
    <source>
        <dbReference type="ARBA" id="ARBA00012513"/>
    </source>
</evidence>
<keyword evidence="12" id="KW-0677">Repeat</keyword>
<dbReference type="SUPFAM" id="SSF56112">
    <property type="entry name" value="Protein kinase-like (PK-like)"/>
    <property type="match status" value="1"/>
</dbReference>
<keyword evidence="17 22" id="KW-0472">Membrane</keyword>
<comment type="catalytic activity">
    <reaction evidence="19">
        <text>L-threonyl-[protein] + ATP = O-phospho-L-threonyl-[protein] + ADP + H(+)</text>
        <dbReference type="Rhea" id="RHEA:46608"/>
        <dbReference type="Rhea" id="RHEA-COMP:11060"/>
        <dbReference type="Rhea" id="RHEA-COMP:11605"/>
        <dbReference type="ChEBI" id="CHEBI:15378"/>
        <dbReference type="ChEBI" id="CHEBI:30013"/>
        <dbReference type="ChEBI" id="CHEBI:30616"/>
        <dbReference type="ChEBI" id="CHEBI:61977"/>
        <dbReference type="ChEBI" id="CHEBI:456216"/>
        <dbReference type="EC" id="2.7.11.1"/>
    </reaction>
</comment>
<dbReference type="InterPro" id="IPR013210">
    <property type="entry name" value="LRR_N_plant-typ"/>
</dbReference>
<dbReference type="Pfam" id="PF00069">
    <property type="entry name" value="Pkinase"/>
    <property type="match status" value="1"/>
</dbReference>
<dbReference type="Gene3D" id="1.10.510.10">
    <property type="entry name" value="Transferase(Phosphotransferase) domain 1"/>
    <property type="match status" value="1"/>
</dbReference>
<comment type="catalytic activity">
    <reaction evidence="20">
        <text>L-seryl-[protein] + ATP = O-phospho-L-seryl-[protein] + ADP + H(+)</text>
        <dbReference type="Rhea" id="RHEA:17989"/>
        <dbReference type="Rhea" id="RHEA-COMP:9863"/>
        <dbReference type="Rhea" id="RHEA-COMP:11604"/>
        <dbReference type="ChEBI" id="CHEBI:15378"/>
        <dbReference type="ChEBI" id="CHEBI:29999"/>
        <dbReference type="ChEBI" id="CHEBI:30616"/>
        <dbReference type="ChEBI" id="CHEBI:83421"/>
        <dbReference type="ChEBI" id="CHEBI:456216"/>
        <dbReference type="EC" id="2.7.11.1"/>
    </reaction>
</comment>
<keyword evidence="8" id="KW-0433">Leucine-rich repeat</keyword>
<dbReference type="GO" id="GO:0005524">
    <property type="term" value="F:ATP binding"/>
    <property type="evidence" value="ECO:0007669"/>
    <property type="project" value="UniProtKB-UniRule"/>
</dbReference>
<keyword evidence="5" id="KW-1003">Cell membrane</keyword>
<dbReference type="GO" id="GO:0005886">
    <property type="term" value="C:plasma membrane"/>
    <property type="evidence" value="ECO:0007669"/>
    <property type="project" value="UniProtKB-SubCell"/>
</dbReference>
<evidence type="ECO:0000256" key="21">
    <source>
        <dbReference type="PROSITE-ProRule" id="PRU10141"/>
    </source>
</evidence>
<evidence type="ECO:0000256" key="18">
    <source>
        <dbReference type="ARBA" id="ARBA00023180"/>
    </source>
</evidence>
<dbReference type="SUPFAM" id="SSF52047">
    <property type="entry name" value="RNI-like"/>
    <property type="match status" value="1"/>
</dbReference>
<sequence length="899" mass="99829">MGKESIAAASFFFFSSSLLLVHASLLLWLPLLFISRATVAHGNDQEELLLNLKRQWSSAPALGSWNNSSPHCDWPGIKCSDGSVTQISLSNINITEPIPPFLCNLTSLAYLDLSDNYIPGAFPTSLYRCSILEYLNLSQNLFVGELPSDIDNMSSQLAYLDLSGNNFSGDVPPPIGRLSSLRDLRLQFNLFDGSFPAELGNLSTLERLQLAYNPFTSQRLPAEFGNMTRLKYLWMTKVNLVGDIPEALGKLAELEHLDLSWNHLNGSIPAAIWSLEKLKILYLFSNNLTGDISGKIAALNLEEIDVGTNQLMGSIPEEFGNLSNLRLLLMYYNRLSGEIPRGIGLLRNLSDIRLFNNHLVGVLPPELGKHSNLKNLEVSNNRISGSLPQGLCKNGALRSLVVFNNNLTGELPASLSYCHRLANIQLYNNNFSGEFPLRLWSAAENLTVVLIHHNRFTGVLPDKLQWNMTRLEINDNRLSGKIPSFAPKLAVLEASNNTFSGEIPAELSGMSSLQVSERLVIIFLVLGGVTFLMIVVVGTLMCRRRPDSGDLPPYKLTSFHQLDFTERNIIRGLTEGNLIGSGGSGQVFRINLGDRTGEAVAVKKIWNNSKLDWKMEKAFEAEVNILSSIRHANIVKLLCCISNAESKLLVYEYMENGSLDQWLHGGRRTRTGSSGHGDPLDWPKRLGIAIDAARGLCYMHHHCTPPVIHRDVKSSNILLDSDFGAKMADFGLARMLVKVGELESASAIAGTFGYMAPECGYSKIDEKVDVYSFGVVLLELTTGRKARDGGEHEGLAGWAARRFKEDGRLTEMVDEELSEDVNYMDDIEAVLRLGIECTRWTPVFRPSMKEVVRHLMDCDRRNGCRRNIEVAPLLQMKRWSRNKSLSDASEEHSMAMGAI</sequence>
<dbReference type="PROSITE" id="PS50011">
    <property type="entry name" value="PROTEIN_KINASE_DOM"/>
    <property type="match status" value="1"/>
</dbReference>
<dbReference type="InterPro" id="IPR011009">
    <property type="entry name" value="Kinase-like_dom_sf"/>
</dbReference>
<evidence type="ECO:0000256" key="1">
    <source>
        <dbReference type="ARBA" id="ARBA00004162"/>
    </source>
</evidence>
<dbReference type="STRING" id="52838.A0A4S8IUH3"/>
<dbReference type="PANTHER" id="PTHR48006:SF92">
    <property type="entry name" value="LRR RECEPTOR-LIKE SERINE_THREONINE-PROTEIN KINASE GSO1"/>
    <property type="match status" value="1"/>
</dbReference>
<dbReference type="InterPro" id="IPR017441">
    <property type="entry name" value="Protein_kinase_ATP_BS"/>
</dbReference>
<evidence type="ECO:0000256" key="14">
    <source>
        <dbReference type="ARBA" id="ARBA00022777"/>
    </source>
</evidence>
<dbReference type="Gene3D" id="3.80.10.10">
    <property type="entry name" value="Ribonuclease Inhibitor"/>
    <property type="match status" value="3"/>
</dbReference>
<dbReference type="InterPro" id="IPR001611">
    <property type="entry name" value="Leu-rich_rpt"/>
</dbReference>
<evidence type="ECO:0000259" key="23">
    <source>
        <dbReference type="PROSITE" id="PS50011"/>
    </source>
</evidence>
<protein>
    <recommendedName>
        <fullName evidence="4">non-specific serine/threonine protein kinase</fullName>
        <ecNumber evidence="4">2.7.11.1</ecNumber>
    </recommendedName>
</protein>
<dbReference type="SMART" id="SM00220">
    <property type="entry name" value="S_TKc"/>
    <property type="match status" value="1"/>
</dbReference>
<dbReference type="InterPro" id="IPR000719">
    <property type="entry name" value="Prot_kinase_dom"/>
</dbReference>
<feature type="transmembrane region" description="Helical" evidence="22">
    <location>
        <begin position="519"/>
        <end position="541"/>
    </location>
</feature>
<dbReference type="GO" id="GO:0004674">
    <property type="term" value="F:protein serine/threonine kinase activity"/>
    <property type="evidence" value="ECO:0007669"/>
    <property type="project" value="UniProtKB-KW"/>
</dbReference>
<evidence type="ECO:0000256" key="2">
    <source>
        <dbReference type="ARBA" id="ARBA00004479"/>
    </source>
</evidence>
<dbReference type="EMBL" id="PYDT01000008">
    <property type="protein sequence ID" value="THU52413.1"/>
    <property type="molecule type" value="Genomic_DNA"/>
</dbReference>
<keyword evidence="7" id="KW-0597">Phosphoprotein</keyword>
<dbReference type="EC" id="2.7.11.1" evidence="4"/>
<dbReference type="FunFam" id="3.80.10.10:FF:000041">
    <property type="entry name" value="LRR receptor-like serine/threonine-protein kinase ERECTA"/>
    <property type="match status" value="1"/>
</dbReference>
<evidence type="ECO:0000256" key="11">
    <source>
        <dbReference type="ARBA" id="ARBA00022729"/>
    </source>
</evidence>
<evidence type="ECO:0000256" key="7">
    <source>
        <dbReference type="ARBA" id="ARBA00022553"/>
    </source>
</evidence>
<name>A0A4S8IUH3_MUSBA</name>
<dbReference type="PROSITE" id="PS00107">
    <property type="entry name" value="PROTEIN_KINASE_ATP"/>
    <property type="match status" value="1"/>
</dbReference>
<dbReference type="FunFam" id="1.10.510.10:FF:000417">
    <property type="entry name" value="Leucine-rich repeat receptor-like protein kinase"/>
    <property type="match status" value="1"/>
</dbReference>
<evidence type="ECO:0000256" key="12">
    <source>
        <dbReference type="ARBA" id="ARBA00022737"/>
    </source>
</evidence>
<dbReference type="FunFam" id="3.80.10.10:FF:000077">
    <property type="entry name" value="LRR receptor-like serine/threonine-protein kinase ERL1"/>
    <property type="match status" value="1"/>
</dbReference>
<comment type="subcellular location">
    <subcellularLocation>
        <location evidence="1">Cell membrane</location>
        <topology evidence="1">Single-pass membrane protein</topology>
    </subcellularLocation>
    <subcellularLocation>
        <location evidence="2">Membrane</location>
        <topology evidence="2">Single-pass type I membrane protein</topology>
    </subcellularLocation>
</comment>
<keyword evidence="11" id="KW-0732">Signal</keyword>
<dbReference type="SMART" id="SM00369">
    <property type="entry name" value="LRR_TYP"/>
    <property type="match status" value="6"/>
</dbReference>
<evidence type="ECO:0000313" key="25">
    <source>
        <dbReference type="Proteomes" id="UP000317650"/>
    </source>
</evidence>
<evidence type="ECO:0000256" key="17">
    <source>
        <dbReference type="ARBA" id="ARBA00023136"/>
    </source>
</evidence>
<keyword evidence="6" id="KW-0723">Serine/threonine-protein kinase</keyword>
<evidence type="ECO:0000256" key="3">
    <source>
        <dbReference type="ARBA" id="ARBA00008684"/>
    </source>
</evidence>
<keyword evidence="13 21" id="KW-0547">Nucleotide-binding</keyword>
<dbReference type="PROSITE" id="PS00108">
    <property type="entry name" value="PROTEIN_KINASE_ST"/>
    <property type="match status" value="1"/>
</dbReference>
<dbReference type="InterPro" id="IPR008271">
    <property type="entry name" value="Ser/Thr_kinase_AS"/>
</dbReference>
<evidence type="ECO:0000256" key="8">
    <source>
        <dbReference type="ARBA" id="ARBA00022614"/>
    </source>
</evidence>
<dbReference type="InterPro" id="IPR051824">
    <property type="entry name" value="LRR_Rcpt-Like_S/T_Kinase"/>
</dbReference>
<accession>A0A4S8IUH3</accession>
<evidence type="ECO:0000256" key="13">
    <source>
        <dbReference type="ARBA" id="ARBA00022741"/>
    </source>
</evidence>
<dbReference type="InterPro" id="IPR003591">
    <property type="entry name" value="Leu-rich_rpt_typical-subtyp"/>
</dbReference>
<feature type="transmembrane region" description="Helical" evidence="22">
    <location>
        <begin position="6"/>
        <end position="29"/>
    </location>
</feature>
<evidence type="ECO:0000313" key="24">
    <source>
        <dbReference type="EMBL" id="THU52413.1"/>
    </source>
</evidence>
<dbReference type="Pfam" id="PF08263">
    <property type="entry name" value="LRRNT_2"/>
    <property type="match status" value="1"/>
</dbReference>
<dbReference type="InterPro" id="IPR032675">
    <property type="entry name" value="LRR_dom_sf"/>
</dbReference>
<evidence type="ECO:0000256" key="5">
    <source>
        <dbReference type="ARBA" id="ARBA00022475"/>
    </source>
</evidence>
<comment type="similarity">
    <text evidence="3">Belongs to the protein kinase superfamily. Ser/Thr protein kinase family.</text>
</comment>
<proteinExistence type="inferred from homology"/>
<evidence type="ECO:0000256" key="22">
    <source>
        <dbReference type="SAM" id="Phobius"/>
    </source>
</evidence>
<dbReference type="Pfam" id="PF13855">
    <property type="entry name" value="LRR_8"/>
    <property type="match status" value="1"/>
</dbReference>
<dbReference type="Pfam" id="PF00560">
    <property type="entry name" value="LRR_1"/>
    <property type="match status" value="5"/>
</dbReference>
<keyword evidence="9" id="KW-0808">Transferase</keyword>
<dbReference type="FunFam" id="3.80.10.10:FF:000095">
    <property type="entry name" value="LRR receptor-like serine/threonine-protein kinase GSO1"/>
    <property type="match status" value="1"/>
</dbReference>
<evidence type="ECO:0000256" key="6">
    <source>
        <dbReference type="ARBA" id="ARBA00022527"/>
    </source>
</evidence>
<feature type="domain" description="Protein kinase" evidence="23">
    <location>
        <begin position="573"/>
        <end position="857"/>
    </location>
</feature>
<dbReference type="PANTHER" id="PTHR48006">
    <property type="entry name" value="LEUCINE-RICH REPEAT-CONTAINING PROTEIN DDB_G0281931-RELATED"/>
    <property type="match status" value="1"/>
</dbReference>
<keyword evidence="15 21" id="KW-0067">ATP-binding</keyword>
<evidence type="ECO:0000256" key="16">
    <source>
        <dbReference type="ARBA" id="ARBA00022989"/>
    </source>
</evidence>
<keyword evidence="16 22" id="KW-1133">Transmembrane helix</keyword>
<dbReference type="SUPFAM" id="SSF52058">
    <property type="entry name" value="L domain-like"/>
    <property type="match status" value="1"/>
</dbReference>